<proteinExistence type="predicted"/>
<feature type="compositionally biased region" description="Low complexity" evidence="1">
    <location>
        <begin position="243"/>
        <end position="259"/>
    </location>
</feature>
<feature type="region of interest" description="Disordered" evidence="1">
    <location>
        <begin position="1"/>
        <end position="274"/>
    </location>
</feature>
<feature type="compositionally biased region" description="Low complexity" evidence="1">
    <location>
        <begin position="27"/>
        <end position="40"/>
    </location>
</feature>
<dbReference type="AlphaFoldDB" id="A0A239GXI1"/>
<sequence>MDVRLVGLPDGDRPAGPHRRTAPLVPPVASSVPPAVNARATTVSNSAGSGHKRPWDGPPEAFHRSTPNWWKPVATQDPAYAMDRTPSRLPPKGLSTTASSRRSTRALLRPPMTRAPPSGRKAMARSPSPGRMRSRVWLATSHNSAGPSSGEAAGTRPSGLNTRPSTESPSARRMVPAEARRPTSHNVSPPGVGRAGRQPSAVRAEGQHGRDGSAAQRAERPPAVDVPQRQPAVAFDGGDPRARPNAAPSAARAAFSGRRSCPRSRVTTEPRPVR</sequence>
<reference evidence="2 3" key="1">
    <citation type="submission" date="2017-06" db="EMBL/GenBank/DDBJ databases">
        <authorList>
            <person name="Kim H.J."/>
            <person name="Triplett B.A."/>
        </authorList>
    </citation>
    <scope>NUCLEOTIDE SEQUENCE [LARGE SCALE GENOMIC DNA]</scope>
    <source>
        <strain evidence="2 3">CGMCC 4.2132</strain>
    </source>
</reference>
<accession>A0A239GXI1</accession>
<gene>
    <name evidence="2" type="ORF">SAMN05216276_10152</name>
</gene>
<feature type="compositionally biased region" description="Polar residues" evidence="1">
    <location>
        <begin position="158"/>
        <end position="169"/>
    </location>
</feature>
<dbReference type="EMBL" id="FZOD01000015">
    <property type="protein sequence ID" value="SNS73870.1"/>
    <property type="molecule type" value="Genomic_DNA"/>
</dbReference>
<protein>
    <submittedName>
        <fullName evidence="2">Uncharacterized protein</fullName>
    </submittedName>
</protein>
<keyword evidence="3" id="KW-1185">Reference proteome</keyword>
<dbReference type="Proteomes" id="UP000198282">
    <property type="component" value="Unassembled WGS sequence"/>
</dbReference>
<feature type="compositionally biased region" description="Basic and acidic residues" evidence="1">
    <location>
        <begin position="205"/>
        <end position="222"/>
    </location>
</feature>
<evidence type="ECO:0000313" key="3">
    <source>
        <dbReference type="Proteomes" id="UP000198282"/>
    </source>
</evidence>
<organism evidence="2 3">
    <name type="scientific">Streptosporangium subroseum</name>
    <dbReference type="NCBI Taxonomy" id="106412"/>
    <lineage>
        <taxon>Bacteria</taxon>
        <taxon>Bacillati</taxon>
        <taxon>Actinomycetota</taxon>
        <taxon>Actinomycetes</taxon>
        <taxon>Streptosporangiales</taxon>
        <taxon>Streptosporangiaceae</taxon>
        <taxon>Streptosporangium</taxon>
    </lineage>
</organism>
<evidence type="ECO:0000256" key="1">
    <source>
        <dbReference type="SAM" id="MobiDB-lite"/>
    </source>
</evidence>
<feature type="compositionally biased region" description="Low complexity" evidence="1">
    <location>
        <begin position="94"/>
        <end position="109"/>
    </location>
</feature>
<evidence type="ECO:0000313" key="2">
    <source>
        <dbReference type="EMBL" id="SNS73870.1"/>
    </source>
</evidence>
<name>A0A239GXI1_9ACTN</name>